<organism evidence="1 2">
    <name type="scientific">Cirrhinus mrigala</name>
    <name type="common">Mrigala</name>
    <dbReference type="NCBI Taxonomy" id="683832"/>
    <lineage>
        <taxon>Eukaryota</taxon>
        <taxon>Metazoa</taxon>
        <taxon>Chordata</taxon>
        <taxon>Craniata</taxon>
        <taxon>Vertebrata</taxon>
        <taxon>Euteleostomi</taxon>
        <taxon>Actinopterygii</taxon>
        <taxon>Neopterygii</taxon>
        <taxon>Teleostei</taxon>
        <taxon>Ostariophysi</taxon>
        <taxon>Cypriniformes</taxon>
        <taxon>Cyprinidae</taxon>
        <taxon>Labeoninae</taxon>
        <taxon>Labeonini</taxon>
        <taxon>Cirrhinus</taxon>
    </lineage>
</organism>
<dbReference type="Proteomes" id="UP001529510">
    <property type="component" value="Unassembled WGS sequence"/>
</dbReference>
<reference evidence="1 2" key="1">
    <citation type="submission" date="2024-05" db="EMBL/GenBank/DDBJ databases">
        <title>Genome sequencing and assembly of Indian major carp, Cirrhinus mrigala (Hamilton, 1822).</title>
        <authorList>
            <person name="Mohindra V."/>
            <person name="Chowdhury L.M."/>
            <person name="Lal K."/>
            <person name="Jena J.K."/>
        </authorList>
    </citation>
    <scope>NUCLEOTIDE SEQUENCE [LARGE SCALE GENOMIC DNA]</scope>
    <source>
        <strain evidence="1">CM1030</strain>
        <tissue evidence="1">Blood</tissue>
    </source>
</reference>
<proteinExistence type="predicted"/>
<keyword evidence="2" id="KW-1185">Reference proteome</keyword>
<protein>
    <submittedName>
        <fullName evidence="1">Uncharacterized protein</fullName>
    </submittedName>
</protein>
<feature type="non-terminal residue" evidence="1">
    <location>
        <position position="1"/>
    </location>
</feature>
<accession>A0ABD0MYI2</accession>
<feature type="non-terminal residue" evidence="1">
    <location>
        <position position="73"/>
    </location>
</feature>
<comment type="caution">
    <text evidence="1">The sequence shown here is derived from an EMBL/GenBank/DDBJ whole genome shotgun (WGS) entry which is preliminary data.</text>
</comment>
<dbReference type="AlphaFoldDB" id="A0ABD0MYI2"/>
<sequence>LRTHRIGILQRMRPPKDTTSGRRIVRNETQLIFIFGGLYLSPGVKRRARGSGRILGAQAQLALRLCTTSETAR</sequence>
<evidence type="ECO:0000313" key="1">
    <source>
        <dbReference type="EMBL" id="KAL0153153.1"/>
    </source>
</evidence>
<name>A0ABD0MYI2_CIRMR</name>
<gene>
    <name evidence="1" type="ORF">M9458_051540</name>
</gene>
<dbReference type="EMBL" id="JAMKFB020000134">
    <property type="protein sequence ID" value="KAL0153153.1"/>
    <property type="molecule type" value="Genomic_DNA"/>
</dbReference>
<evidence type="ECO:0000313" key="2">
    <source>
        <dbReference type="Proteomes" id="UP001529510"/>
    </source>
</evidence>